<protein>
    <submittedName>
        <fullName evidence="2">Uncharacterized protein</fullName>
    </submittedName>
</protein>
<gene>
    <name evidence="2" type="ORF">B0H17DRAFT_1128431</name>
</gene>
<evidence type="ECO:0000313" key="3">
    <source>
        <dbReference type="Proteomes" id="UP001221757"/>
    </source>
</evidence>
<accession>A0AAD7GM49</accession>
<feature type="signal peptide" evidence="1">
    <location>
        <begin position="1"/>
        <end position="20"/>
    </location>
</feature>
<keyword evidence="3" id="KW-1185">Reference proteome</keyword>
<sequence length="252" mass="27270">MIKVYLASVLAAGFTTTALASTQGHDKIEIGRSEASALAPTWITNAPGCIPASPDEIQSHICNWRNTELKTRSRRVARCASPGCPGVGTRWLRASNLLETITCTQRRASPTAQSNSPVCHVHGSSQFAPGAASCTTNTTQVTGTINGYSSVNVMIGYTATADNGGARNVRLHDVHHHGKCRFSSYPLQNPDNALPQAKLKRMRKILVWQSYKLTEWSPNISCACDRIGYCRDGAPQGASHLCYAFAKGKLFY</sequence>
<dbReference type="Proteomes" id="UP001221757">
    <property type="component" value="Unassembled WGS sequence"/>
</dbReference>
<evidence type="ECO:0000313" key="2">
    <source>
        <dbReference type="EMBL" id="KAJ7701142.1"/>
    </source>
</evidence>
<dbReference type="EMBL" id="JARKIE010000018">
    <property type="protein sequence ID" value="KAJ7701142.1"/>
    <property type="molecule type" value="Genomic_DNA"/>
</dbReference>
<comment type="caution">
    <text evidence="2">The sequence shown here is derived from an EMBL/GenBank/DDBJ whole genome shotgun (WGS) entry which is preliminary data.</text>
</comment>
<name>A0AAD7GM49_MYCRO</name>
<evidence type="ECO:0000256" key="1">
    <source>
        <dbReference type="SAM" id="SignalP"/>
    </source>
</evidence>
<keyword evidence="1" id="KW-0732">Signal</keyword>
<proteinExistence type="predicted"/>
<feature type="chain" id="PRO_5041984328" evidence="1">
    <location>
        <begin position="21"/>
        <end position="252"/>
    </location>
</feature>
<reference evidence="2" key="1">
    <citation type="submission" date="2023-03" db="EMBL/GenBank/DDBJ databases">
        <title>Massive genome expansion in bonnet fungi (Mycena s.s.) driven by repeated elements and novel gene families across ecological guilds.</title>
        <authorList>
            <consortium name="Lawrence Berkeley National Laboratory"/>
            <person name="Harder C.B."/>
            <person name="Miyauchi S."/>
            <person name="Viragh M."/>
            <person name="Kuo A."/>
            <person name="Thoen E."/>
            <person name="Andreopoulos B."/>
            <person name="Lu D."/>
            <person name="Skrede I."/>
            <person name="Drula E."/>
            <person name="Henrissat B."/>
            <person name="Morin E."/>
            <person name="Kohler A."/>
            <person name="Barry K."/>
            <person name="LaButti K."/>
            <person name="Morin E."/>
            <person name="Salamov A."/>
            <person name="Lipzen A."/>
            <person name="Mereny Z."/>
            <person name="Hegedus B."/>
            <person name="Baldrian P."/>
            <person name="Stursova M."/>
            <person name="Weitz H."/>
            <person name="Taylor A."/>
            <person name="Grigoriev I.V."/>
            <person name="Nagy L.G."/>
            <person name="Martin F."/>
            <person name="Kauserud H."/>
        </authorList>
    </citation>
    <scope>NUCLEOTIDE SEQUENCE</scope>
    <source>
        <strain evidence="2">CBHHK067</strain>
    </source>
</reference>
<dbReference type="AlphaFoldDB" id="A0AAD7GM49"/>
<organism evidence="2 3">
    <name type="scientific">Mycena rosella</name>
    <name type="common">Pink bonnet</name>
    <name type="synonym">Agaricus rosellus</name>
    <dbReference type="NCBI Taxonomy" id="1033263"/>
    <lineage>
        <taxon>Eukaryota</taxon>
        <taxon>Fungi</taxon>
        <taxon>Dikarya</taxon>
        <taxon>Basidiomycota</taxon>
        <taxon>Agaricomycotina</taxon>
        <taxon>Agaricomycetes</taxon>
        <taxon>Agaricomycetidae</taxon>
        <taxon>Agaricales</taxon>
        <taxon>Marasmiineae</taxon>
        <taxon>Mycenaceae</taxon>
        <taxon>Mycena</taxon>
    </lineage>
</organism>